<dbReference type="PANTHER" id="PTHR33747">
    <property type="entry name" value="UPF0225 PROTEIN SCO1677"/>
    <property type="match status" value="1"/>
</dbReference>
<dbReference type="OrthoDB" id="21421at2"/>
<reference evidence="2 3" key="1">
    <citation type="submission" date="2018-12" db="EMBL/GenBank/DDBJ databases">
        <authorList>
            <person name="Yu L."/>
        </authorList>
    </citation>
    <scope>NUCLEOTIDE SEQUENCE [LARGE SCALE GENOMIC DNA]</scope>
    <source>
        <strain evidence="2 3">HAW-EB5</strain>
    </source>
</reference>
<dbReference type="RefSeq" id="WP_126505236.1">
    <property type="nucleotide sequence ID" value="NZ_RXNV01000002.1"/>
</dbReference>
<gene>
    <name evidence="2" type="ORF">EKG39_08225</name>
</gene>
<dbReference type="EMBL" id="RXNV01000002">
    <property type="protein sequence ID" value="RTR33686.1"/>
    <property type="molecule type" value="Genomic_DNA"/>
</dbReference>
<dbReference type="Gene3D" id="3.10.450.50">
    <property type="match status" value="1"/>
</dbReference>
<protein>
    <recommendedName>
        <fullName evidence="1">YchJ-like middle NTF2-like domain-containing protein</fullName>
    </recommendedName>
</protein>
<dbReference type="Pfam" id="PF02810">
    <property type="entry name" value="SEC-C"/>
    <property type="match status" value="1"/>
</dbReference>
<dbReference type="InterPro" id="IPR032710">
    <property type="entry name" value="NTF2-like_dom_sf"/>
</dbReference>
<dbReference type="SUPFAM" id="SSF54427">
    <property type="entry name" value="NTF2-like"/>
    <property type="match status" value="1"/>
</dbReference>
<dbReference type="AlphaFoldDB" id="A0A3S0K1M6"/>
<evidence type="ECO:0000313" key="3">
    <source>
        <dbReference type="Proteomes" id="UP000282060"/>
    </source>
</evidence>
<dbReference type="InterPro" id="IPR004027">
    <property type="entry name" value="SEC_C_motif"/>
</dbReference>
<comment type="caution">
    <text evidence="2">The sequence shown here is derived from an EMBL/GenBank/DDBJ whole genome shotgun (WGS) entry which is preliminary data.</text>
</comment>
<dbReference type="Pfam" id="PF17775">
    <property type="entry name" value="YchJ_M-like"/>
    <property type="match status" value="1"/>
</dbReference>
<proteinExistence type="predicted"/>
<sequence>MTTNPDTICPCGNTKDDIALSYTYCCKPFHKGLALPSTPEILMRSRYSAFVLKEYEYLIATHHCDYLNGLTAQALAQSEEPNWLSLDILSTWSRGQSGEVCFQAWYQDGGELDAIHECSAFEFVDGRWFYTQGEQKAAILPKRNEPCVCNSGKKFKQCCMR</sequence>
<dbReference type="PANTHER" id="PTHR33747:SF1">
    <property type="entry name" value="ADENYLATE CYCLASE-ASSOCIATED CAP C-TERMINAL DOMAIN-CONTAINING PROTEIN"/>
    <property type="match status" value="1"/>
</dbReference>
<name>A0A3S0K1M6_9GAMM</name>
<dbReference type="Proteomes" id="UP000282060">
    <property type="component" value="Unassembled WGS sequence"/>
</dbReference>
<evidence type="ECO:0000313" key="2">
    <source>
        <dbReference type="EMBL" id="RTR33686.1"/>
    </source>
</evidence>
<keyword evidence="3" id="KW-1185">Reference proteome</keyword>
<organism evidence="2 3">
    <name type="scientific">Shewanella atlantica</name>
    <dbReference type="NCBI Taxonomy" id="271099"/>
    <lineage>
        <taxon>Bacteria</taxon>
        <taxon>Pseudomonadati</taxon>
        <taxon>Pseudomonadota</taxon>
        <taxon>Gammaproteobacteria</taxon>
        <taxon>Alteromonadales</taxon>
        <taxon>Shewanellaceae</taxon>
        <taxon>Shewanella</taxon>
    </lineage>
</organism>
<accession>A0A3S0K1M6</accession>
<evidence type="ECO:0000259" key="1">
    <source>
        <dbReference type="Pfam" id="PF17775"/>
    </source>
</evidence>
<dbReference type="InterPro" id="IPR048469">
    <property type="entry name" value="YchJ-like_M"/>
</dbReference>
<feature type="domain" description="YchJ-like middle NTF2-like" evidence="1">
    <location>
        <begin position="38"/>
        <end position="133"/>
    </location>
</feature>
<dbReference type="SUPFAM" id="SSF103642">
    <property type="entry name" value="Sec-C motif"/>
    <property type="match status" value="1"/>
</dbReference>